<dbReference type="FunFam" id="1.10.540.10:FF:000026">
    <property type="entry name" value="Acyl-CoA dehydrogenase medium chain"/>
    <property type="match status" value="1"/>
</dbReference>
<dbReference type="PANTHER" id="PTHR43884">
    <property type="entry name" value="ACYL-COA DEHYDROGENASE"/>
    <property type="match status" value="1"/>
</dbReference>
<evidence type="ECO:0000256" key="7">
    <source>
        <dbReference type="ARBA" id="ARBA00066461"/>
    </source>
</evidence>
<dbReference type="RefSeq" id="WP_089963659.1">
    <property type="nucleotide sequence ID" value="NZ_FNAV01000024.1"/>
</dbReference>
<accession>A0A1G7LIM1</accession>
<evidence type="ECO:0000256" key="8">
    <source>
        <dbReference type="ARBA" id="ARBA00068311"/>
    </source>
</evidence>
<dbReference type="InterPro" id="IPR037069">
    <property type="entry name" value="AcylCoA_DH/ox_N_sf"/>
</dbReference>
<dbReference type="Proteomes" id="UP000198994">
    <property type="component" value="Unassembled WGS sequence"/>
</dbReference>
<reference evidence="15" key="1">
    <citation type="submission" date="2016-10" db="EMBL/GenBank/DDBJ databases">
        <authorList>
            <person name="Varghese N."/>
            <person name="Submissions S."/>
        </authorList>
    </citation>
    <scope>NUCLEOTIDE SEQUENCE [LARGE SCALE GENOMIC DNA]</scope>
    <source>
        <strain evidence="15">DSM 10146</strain>
    </source>
</reference>
<comment type="similarity">
    <text evidence="2 10">Belongs to the acyl-CoA dehydrogenase family.</text>
</comment>
<proteinExistence type="inferred from homology"/>
<dbReference type="Pfam" id="PF02771">
    <property type="entry name" value="Acyl-CoA_dh_N"/>
    <property type="match status" value="1"/>
</dbReference>
<dbReference type="EMBL" id="FNAV01000024">
    <property type="protein sequence ID" value="SDF49315.1"/>
    <property type="molecule type" value="Genomic_DNA"/>
</dbReference>
<dbReference type="PANTHER" id="PTHR43884:SF12">
    <property type="entry name" value="ISOVALERYL-COA DEHYDROGENASE, MITOCHONDRIAL-RELATED"/>
    <property type="match status" value="1"/>
</dbReference>
<dbReference type="GO" id="GO:0050660">
    <property type="term" value="F:flavin adenine dinucleotide binding"/>
    <property type="evidence" value="ECO:0007669"/>
    <property type="project" value="InterPro"/>
</dbReference>
<dbReference type="InterPro" id="IPR009100">
    <property type="entry name" value="AcylCoA_DH/oxidase_NM_dom_sf"/>
</dbReference>
<evidence type="ECO:0000256" key="1">
    <source>
        <dbReference type="ARBA" id="ARBA00001974"/>
    </source>
</evidence>
<dbReference type="InterPro" id="IPR013786">
    <property type="entry name" value="AcylCoA_DH/ox_N"/>
</dbReference>
<dbReference type="FunFam" id="1.20.140.10:FF:000004">
    <property type="entry name" value="Acyl-CoA dehydrogenase FadE25"/>
    <property type="match status" value="1"/>
</dbReference>
<dbReference type="InterPro" id="IPR036250">
    <property type="entry name" value="AcylCo_DH-like_C"/>
</dbReference>
<dbReference type="SUPFAM" id="SSF56645">
    <property type="entry name" value="Acyl-CoA dehydrogenase NM domain-like"/>
    <property type="match status" value="1"/>
</dbReference>
<evidence type="ECO:0000313" key="15">
    <source>
        <dbReference type="Proteomes" id="UP000198994"/>
    </source>
</evidence>
<dbReference type="InterPro" id="IPR006091">
    <property type="entry name" value="Acyl-CoA_Oxase/DH_mid-dom"/>
</dbReference>
<keyword evidence="15" id="KW-1185">Reference proteome</keyword>
<evidence type="ECO:0000256" key="3">
    <source>
        <dbReference type="ARBA" id="ARBA00022630"/>
    </source>
</evidence>
<organism evidence="14 15">
    <name type="scientific">Salipiger thiooxidans</name>
    <dbReference type="NCBI Taxonomy" id="282683"/>
    <lineage>
        <taxon>Bacteria</taxon>
        <taxon>Pseudomonadati</taxon>
        <taxon>Pseudomonadota</taxon>
        <taxon>Alphaproteobacteria</taxon>
        <taxon>Rhodobacterales</taxon>
        <taxon>Roseobacteraceae</taxon>
        <taxon>Salipiger</taxon>
    </lineage>
</organism>
<feature type="domain" description="Acyl-CoA dehydrogenase/oxidase C-terminal" evidence="11">
    <location>
        <begin position="231"/>
        <end position="383"/>
    </location>
</feature>
<evidence type="ECO:0000256" key="5">
    <source>
        <dbReference type="ARBA" id="ARBA00023002"/>
    </source>
</evidence>
<evidence type="ECO:0000313" key="14">
    <source>
        <dbReference type="EMBL" id="SDF49315.1"/>
    </source>
</evidence>
<gene>
    <name evidence="14" type="ORF">SAMN04488105_12428</name>
</gene>
<evidence type="ECO:0000259" key="13">
    <source>
        <dbReference type="Pfam" id="PF02771"/>
    </source>
</evidence>
<dbReference type="Pfam" id="PF02770">
    <property type="entry name" value="Acyl-CoA_dh_M"/>
    <property type="match status" value="1"/>
</dbReference>
<dbReference type="Pfam" id="PF00441">
    <property type="entry name" value="Acyl-CoA_dh_1"/>
    <property type="match status" value="1"/>
</dbReference>
<dbReference type="Gene3D" id="2.40.110.10">
    <property type="entry name" value="Butyryl-CoA Dehydrogenase, subunit A, domain 2"/>
    <property type="match status" value="1"/>
</dbReference>
<dbReference type="Gene3D" id="1.20.140.10">
    <property type="entry name" value="Butyryl-CoA Dehydrogenase, subunit A, domain 3"/>
    <property type="match status" value="1"/>
</dbReference>
<dbReference type="STRING" id="282683.SAMN04488105_12428"/>
<dbReference type="SUPFAM" id="SSF47203">
    <property type="entry name" value="Acyl-CoA dehydrogenase C-terminal domain-like"/>
    <property type="match status" value="1"/>
</dbReference>
<evidence type="ECO:0000259" key="12">
    <source>
        <dbReference type="Pfam" id="PF02770"/>
    </source>
</evidence>
<evidence type="ECO:0000256" key="2">
    <source>
        <dbReference type="ARBA" id="ARBA00009347"/>
    </source>
</evidence>
<dbReference type="PROSITE" id="PS00073">
    <property type="entry name" value="ACYL_COA_DH_2"/>
    <property type="match status" value="1"/>
</dbReference>
<dbReference type="Gene3D" id="1.10.540.10">
    <property type="entry name" value="Acyl-CoA dehydrogenase/oxidase, N-terminal domain"/>
    <property type="match status" value="1"/>
</dbReference>
<feature type="domain" description="Acyl-CoA oxidase/dehydrogenase middle" evidence="12">
    <location>
        <begin position="124"/>
        <end position="219"/>
    </location>
</feature>
<dbReference type="EC" id="3.13.1.4" evidence="7"/>
<comment type="catalytic activity">
    <reaction evidence="6">
        <text>3-sulfinopropanoyl-CoA + H2O = propanoyl-CoA + sulfite + H(+)</text>
        <dbReference type="Rhea" id="RHEA:41624"/>
        <dbReference type="ChEBI" id="CHEBI:15377"/>
        <dbReference type="ChEBI" id="CHEBI:15378"/>
        <dbReference type="ChEBI" id="CHEBI:17359"/>
        <dbReference type="ChEBI" id="CHEBI:57392"/>
        <dbReference type="ChEBI" id="CHEBI:78349"/>
        <dbReference type="EC" id="3.13.1.4"/>
    </reaction>
    <physiologicalReaction direction="left-to-right" evidence="6">
        <dbReference type="Rhea" id="RHEA:41625"/>
    </physiologicalReaction>
</comment>
<dbReference type="GO" id="GO:0003995">
    <property type="term" value="F:acyl-CoA dehydrogenase activity"/>
    <property type="evidence" value="ECO:0007669"/>
    <property type="project" value="InterPro"/>
</dbReference>
<keyword evidence="3 10" id="KW-0285">Flavoprotein</keyword>
<evidence type="ECO:0000256" key="10">
    <source>
        <dbReference type="RuleBase" id="RU362125"/>
    </source>
</evidence>
<protein>
    <recommendedName>
        <fullName evidence="8">3-sulfinopropanoyl-CoA desulfinase</fullName>
        <ecNumber evidence="7">3.13.1.4</ecNumber>
    </recommendedName>
    <alternativeName>
        <fullName evidence="9">3-sulfinopropionyl coenzyme A desulfinase</fullName>
    </alternativeName>
</protein>
<name>A0A1G7LIM1_9RHOB</name>
<dbReference type="FunFam" id="2.40.110.10:FF:000002">
    <property type="entry name" value="Acyl-CoA dehydrogenase fadE12"/>
    <property type="match status" value="1"/>
</dbReference>
<dbReference type="OrthoDB" id="9775090at2"/>
<comment type="cofactor">
    <cofactor evidence="1 10">
        <name>FAD</name>
        <dbReference type="ChEBI" id="CHEBI:57692"/>
    </cofactor>
</comment>
<sequence>MLDATDYDEDLIMFRDTIRRMVEKEVAPIAAKIDQEDHMPHSLVPIFGDLGLIQIMVPEEYGGPGGTLTMACIAKEEVSRASFAVSHLVGATSIAMALPLTHYGTDAQRKKYLPEIAEGRTLTCIGLTEPHTGSDVSGIKTTAKRDGDDYVINGQKVFITKADQAKYILLFGRTSEGKGHDGISSFIVPMDSPGVKIGGSPKKMGLRGIKNCDLFFENVRVPAENLVGAEGQGFKNAMGVLNLNRPTVGAASVGIAQGALDAAMAYAKDRVQFGQPIANFQLVQAMLADMAIQIEAARALLYKVTAFIDRDPTHPKVPMYSSMIKTFASDMAMKVTTDAVQVFGGAGYLQDHPVERYMRDAKVCQIYEGTNQIQRLIIARAMLKD</sequence>
<keyword evidence="4 10" id="KW-0274">FAD</keyword>
<evidence type="ECO:0000256" key="6">
    <source>
        <dbReference type="ARBA" id="ARBA00052938"/>
    </source>
</evidence>
<evidence type="ECO:0000256" key="9">
    <source>
        <dbReference type="ARBA" id="ARBA00075603"/>
    </source>
</evidence>
<evidence type="ECO:0000259" key="11">
    <source>
        <dbReference type="Pfam" id="PF00441"/>
    </source>
</evidence>
<dbReference type="InterPro" id="IPR006089">
    <property type="entry name" value="Acyl-CoA_DH_CS"/>
</dbReference>
<dbReference type="InterPro" id="IPR009075">
    <property type="entry name" value="AcylCo_DH/oxidase_C"/>
</dbReference>
<feature type="domain" description="Acyl-CoA dehydrogenase/oxidase N-terminal" evidence="13">
    <location>
        <begin position="9"/>
        <end position="119"/>
    </location>
</feature>
<evidence type="ECO:0000256" key="4">
    <source>
        <dbReference type="ARBA" id="ARBA00022827"/>
    </source>
</evidence>
<dbReference type="AlphaFoldDB" id="A0A1G7LIM1"/>
<dbReference type="InterPro" id="IPR046373">
    <property type="entry name" value="Acyl-CoA_Oxase/DH_mid-dom_sf"/>
</dbReference>
<keyword evidence="5 10" id="KW-0560">Oxidoreductase</keyword>
<dbReference type="PIRSF" id="PIRSF016578">
    <property type="entry name" value="HsaA"/>
    <property type="match status" value="1"/>
</dbReference>